<keyword evidence="3" id="KW-1185">Reference proteome</keyword>
<accession>A0AAC9YRU7</accession>
<feature type="chain" id="PRO_5042178120" evidence="1">
    <location>
        <begin position="29"/>
        <end position="578"/>
    </location>
</feature>
<reference evidence="2 3" key="1">
    <citation type="submission" date="2016-07" db="EMBL/GenBank/DDBJ databases">
        <title>High microdiversification within the ubiquitous acI lineage of Actinobacteria.</title>
        <authorList>
            <person name="Neuenschwander S.M."/>
            <person name="Salcher M."/>
            <person name="Ghai R."/>
            <person name="Pernthaler J."/>
        </authorList>
    </citation>
    <scope>NUCLEOTIDE SEQUENCE [LARGE SCALE GENOMIC DNA]</scope>
    <source>
        <strain evidence="2">MMS-21-148</strain>
    </source>
</reference>
<protein>
    <submittedName>
        <fullName evidence="2">Uncharacterized protein</fullName>
    </submittedName>
</protein>
<dbReference type="KEGG" id="plan:A1s21148_05175"/>
<dbReference type="Proteomes" id="UP000217144">
    <property type="component" value="Chromosome"/>
</dbReference>
<gene>
    <name evidence="2" type="ORF">A1s21148_05175</name>
</gene>
<name>A0AAC9YRU7_9ACTN</name>
<organism evidence="2 3">
    <name type="scientific">Candidatus Planktophila lacus</name>
    <dbReference type="NCBI Taxonomy" id="1884913"/>
    <lineage>
        <taxon>Bacteria</taxon>
        <taxon>Bacillati</taxon>
        <taxon>Actinomycetota</taxon>
        <taxon>Actinomycetes</taxon>
        <taxon>Candidatus Nanopelagicales</taxon>
        <taxon>Candidatus Nanopelagicaceae</taxon>
        <taxon>Candidatus Planktophila</taxon>
    </lineage>
</organism>
<evidence type="ECO:0000313" key="2">
    <source>
        <dbReference type="EMBL" id="ASY10887.1"/>
    </source>
</evidence>
<evidence type="ECO:0000313" key="3">
    <source>
        <dbReference type="Proteomes" id="UP000217144"/>
    </source>
</evidence>
<feature type="signal peptide" evidence="1">
    <location>
        <begin position="1"/>
        <end position="28"/>
    </location>
</feature>
<evidence type="ECO:0000256" key="1">
    <source>
        <dbReference type="SAM" id="SignalP"/>
    </source>
</evidence>
<dbReference type="AlphaFoldDB" id="A0AAC9YRU7"/>
<dbReference type="EMBL" id="CP016769">
    <property type="protein sequence ID" value="ASY10887.1"/>
    <property type="molecule type" value="Genomic_DNA"/>
</dbReference>
<dbReference type="RefSeq" id="WP_095671375.1">
    <property type="nucleotide sequence ID" value="NZ_CP016769.1"/>
</dbReference>
<proteinExistence type="predicted"/>
<keyword evidence="1" id="KW-0732">Signal</keyword>
<sequence>MRKSKKLIKSLLSTLLILGLSVPILASADTKPIEQFQDQGPAVKNVGGYTGILVEDAGRITGSHSKLLGMYYEQKNGAWVQKEAFVCRSYSDPNCTNADNIWYDAVLDVCKTDADTNCIIGVTAIKAGREIPGKFVVNFPEKSDYTFKGDASLKIPDGGLPSIWTFDGITHQGGDKFLVFADYFHPGGYGGSKPMLSPHQFNSGIFAMSSDKNPSYPDIRVRAGKADSSGKAWYSNGPTMGCFVIGAHTGDTGECGLAWPLPTDVRYRLEIRTSIQLTSFMHGRLLDPTIKITTDSVGRQIFSVEGGPVSVPVLSAWVKNSDMPKGLYDYLYAMNDWGGNFVYDDKLGKGRDSVQLLQAFDQYDANGFKEYLWWLEVAKDKAIGSKSVWIARTLSQQEIFSSGTSACLSNNTNLTGIVTTNANMYVSAPPTFNESTQSLDYKVSSPHYDANGKDNVGNYNLVLSSEAARCLYKFSKAPISATISIVSSDGTAQVATTTVNEKNGWLYLSANGFTYSAPTVRVKLTQEAEKPVVAPTPIATPAAKPAVAKKTTITCVKGKTSKKVTAVKPVCPTGFKKK</sequence>